<dbReference type="InterPro" id="IPR018188">
    <property type="entry name" value="RNase_T2_His_AS_1"/>
</dbReference>
<dbReference type="AlphaFoldDB" id="A0A1V9ZWU5"/>
<keyword evidence="3" id="KW-0732">Signal</keyword>
<comment type="caution">
    <text evidence="4">The sequence shown here is derived from an EMBL/GenBank/DDBJ whole genome shotgun (WGS) entry which is preliminary data.</text>
</comment>
<dbReference type="GO" id="GO:0003723">
    <property type="term" value="F:RNA binding"/>
    <property type="evidence" value="ECO:0007669"/>
    <property type="project" value="InterPro"/>
</dbReference>
<dbReference type="Gene3D" id="3.90.730.10">
    <property type="entry name" value="Ribonuclease T2-like"/>
    <property type="match status" value="1"/>
</dbReference>
<accession>A0A1V9ZWU5</accession>
<reference evidence="4 5" key="1">
    <citation type="journal article" date="2014" name="Genome Biol. Evol.">
        <title>The secreted proteins of Achlya hypogyna and Thraustotheca clavata identify the ancestral oomycete secretome and reveal gene acquisitions by horizontal gene transfer.</title>
        <authorList>
            <person name="Misner I."/>
            <person name="Blouin N."/>
            <person name="Leonard G."/>
            <person name="Richards T.A."/>
            <person name="Lane C.E."/>
        </authorList>
    </citation>
    <scope>NUCLEOTIDE SEQUENCE [LARGE SCALE GENOMIC DNA]</scope>
    <source>
        <strain evidence="4 5">ATCC 34112</strain>
    </source>
</reference>
<evidence type="ECO:0000256" key="2">
    <source>
        <dbReference type="RuleBase" id="RU004328"/>
    </source>
</evidence>
<dbReference type="EMBL" id="JNBS01001130">
    <property type="protein sequence ID" value="OQS02431.1"/>
    <property type="molecule type" value="Genomic_DNA"/>
</dbReference>
<evidence type="ECO:0000313" key="4">
    <source>
        <dbReference type="EMBL" id="OQS02431.1"/>
    </source>
</evidence>
<dbReference type="InterPro" id="IPR033130">
    <property type="entry name" value="RNase_T2_His_AS_2"/>
</dbReference>
<dbReference type="Proteomes" id="UP000243217">
    <property type="component" value="Unassembled WGS sequence"/>
</dbReference>
<dbReference type="PROSITE" id="PS00531">
    <property type="entry name" value="RNASE_T2_2"/>
    <property type="match status" value="1"/>
</dbReference>
<comment type="similarity">
    <text evidence="1 2">Belongs to the RNase T2 family.</text>
</comment>
<protein>
    <submittedName>
        <fullName evidence="4">Ribonuclease</fullName>
    </submittedName>
</protein>
<dbReference type="Pfam" id="PF00445">
    <property type="entry name" value="Ribonuclease_T2"/>
    <property type="match status" value="1"/>
</dbReference>
<gene>
    <name evidence="4" type="ORF">THRCLA_05193</name>
</gene>
<dbReference type="PANTHER" id="PTHR11240">
    <property type="entry name" value="RIBONUCLEASE T2"/>
    <property type="match status" value="1"/>
</dbReference>
<keyword evidence="5" id="KW-1185">Reference proteome</keyword>
<dbReference type="InterPro" id="IPR001568">
    <property type="entry name" value="RNase_T2-like"/>
</dbReference>
<dbReference type="PROSITE" id="PS00530">
    <property type="entry name" value="RNASE_T2_1"/>
    <property type="match status" value="1"/>
</dbReference>
<dbReference type="GO" id="GO:0006401">
    <property type="term" value="P:RNA catabolic process"/>
    <property type="evidence" value="ECO:0007669"/>
    <property type="project" value="TreeGrafter"/>
</dbReference>
<evidence type="ECO:0000256" key="3">
    <source>
        <dbReference type="SAM" id="SignalP"/>
    </source>
</evidence>
<sequence length="328" mass="36840">MAVDCWAIMGCASISRSTMKLVLSISVLNNAFAELVWSSNDGPMMAKPIYYPGGWADDAKTQCVDICINSNPKPTCFTNSTDCIHKHQKPGDYDTLLFDQLFQPQFCRDLLRGVDPTLTHRPVAPFPIGIQCKNKIDSKLLIHGLWPNYDGGFPACCNTSSHVLNHPFDPKLLQEKYPTLLSSMAYVWRDATQEIPYDMMCELWNHEFQKHGLCYISASGSYEAAAAQYLTDTIEVSNRLINATKAIEMAAMQAQAILSTRSIQNLYQKKVMVLCVYQHEVYYLSGIRSCWSKPVSTIHTSVQIDCKDKDPTHCPNDTMLSLAPYQGK</sequence>
<proteinExistence type="inferred from homology"/>
<dbReference type="PANTHER" id="PTHR11240:SF22">
    <property type="entry name" value="RIBONUCLEASE T2"/>
    <property type="match status" value="1"/>
</dbReference>
<dbReference type="SUPFAM" id="SSF55895">
    <property type="entry name" value="Ribonuclease Rh-like"/>
    <property type="match status" value="1"/>
</dbReference>
<feature type="chain" id="PRO_5012190267" evidence="3">
    <location>
        <begin position="34"/>
        <end position="328"/>
    </location>
</feature>
<dbReference type="GO" id="GO:0005576">
    <property type="term" value="C:extracellular region"/>
    <property type="evidence" value="ECO:0007669"/>
    <property type="project" value="TreeGrafter"/>
</dbReference>
<evidence type="ECO:0000313" key="5">
    <source>
        <dbReference type="Proteomes" id="UP000243217"/>
    </source>
</evidence>
<feature type="signal peptide" evidence="3">
    <location>
        <begin position="1"/>
        <end position="33"/>
    </location>
</feature>
<name>A0A1V9ZWU5_9STRA</name>
<dbReference type="InterPro" id="IPR036430">
    <property type="entry name" value="RNase_T2-like_sf"/>
</dbReference>
<dbReference type="OrthoDB" id="435754at2759"/>
<organism evidence="4 5">
    <name type="scientific">Thraustotheca clavata</name>
    <dbReference type="NCBI Taxonomy" id="74557"/>
    <lineage>
        <taxon>Eukaryota</taxon>
        <taxon>Sar</taxon>
        <taxon>Stramenopiles</taxon>
        <taxon>Oomycota</taxon>
        <taxon>Saprolegniomycetes</taxon>
        <taxon>Saprolegniales</taxon>
        <taxon>Achlyaceae</taxon>
        <taxon>Thraustotheca</taxon>
    </lineage>
</organism>
<evidence type="ECO:0000256" key="1">
    <source>
        <dbReference type="ARBA" id="ARBA00007469"/>
    </source>
</evidence>
<dbReference type="GO" id="GO:0033897">
    <property type="term" value="F:ribonuclease T2 activity"/>
    <property type="evidence" value="ECO:0007669"/>
    <property type="project" value="InterPro"/>
</dbReference>